<dbReference type="Proteomes" id="UP000182444">
    <property type="component" value="Chromosome 1A"/>
</dbReference>
<organism evidence="2 3">
    <name type="scientific">Yarrowia lipolytica</name>
    <name type="common">Candida lipolytica</name>
    <dbReference type="NCBI Taxonomy" id="4952"/>
    <lineage>
        <taxon>Eukaryota</taxon>
        <taxon>Fungi</taxon>
        <taxon>Dikarya</taxon>
        <taxon>Ascomycota</taxon>
        <taxon>Saccharomycotina</taxon>
        <taxon>Dipodascomycetes</taxon>
        <taxon>Dipodascales</taxon>
        <taxon>Dipodascales incertae sedis</taxon>
        <taxon>Yarrowia</taxon>
    </lineage>
</organism>
<evidence type="ECO:0000313" key="3">
    <source>
        <dbReference type="Proteomes" id="UP000182444"/>
    </source>
</evidence>
<reference evidence="2 3" key="1">
    <citation type="journal article" date="2016" name="PLoS ONE">
        <title>Sequence Assembly of Yarrowia lipolytica Strain W29/CLIB89 Shows Transposable Element Diversity.</title>
        <authorList>
            <person name="Magnan C."/>
            <person name="Yu J."/>
            <person name="Chang I."/>
            <person name="Jahn E."/>
            <person name="Kanomata Y."/>
            <person name="Wu J."/>
            <person name="Zeller M."/>
            <person name="Oakes M."/>
            <person name="Baldi P."/>
            <person name="Sandmeyer S."/>
        </authorList>
    </citation>
    <scope>NUCLEOTIDE SEQUENCE [LARGE SCALE GENOMIC DNA]</scope>
    <source>
        <strain evidence="3">CLIB89(W29)</strain>
    </source>
</reference>
<sequence>MAVRPDKPTYRPDKSNATMRPSTTVTECSCHLRGNLHIYPVSIVERLSTLSASLGLHVHCLEVGDGVRGSSASFPFSSGALHDLVAMSLFSAGRGMIPPAHVT</sequence>
<dbReference type="AlphaFoldDB" id="A0A1D8N492"/>
<feature type="compositionally biased region" description="Basic and acidic residues" evidence="1">
    <location>
        <begin position="1"/>
        <end position="14"/>
    </location>
</feature>
<feature type="region of interest" description="Disordered" evidence="1">
    <location>
        <begin position="1"/>
        <end position="23"/>
    </location>
</feature>
<dbReference type="VEuPathDB" id="FungiDB:YALI1_A08875g"/>
<gene>
    <name evidence="2" type="ORF">YALI1_A08875g</name>
</gene>
<proteinExistence type="predicted"/>
<evidence type="ECO:0000313" key="2">
    <source>
        <dbReference type="EMBL" id="AOW00430.1"/>
    </source>
</evidence>
<protein>
    <submittedName>
        <fullName evidence="2">Uncharacterized protein</fullName>
    </submittedName>
</protein>
<name>A0A1D8N492_YARLL</name>
<evidence type="ECO:0000256" key="1">
    <source>
        <dbReference type="SAM" id="MobiDB-lite"/>
    </source>
</evidence>
<dbReference type="EMBL" id="CP017553">
    <property type="protein sequence ID" value="AOW00430.1"/>
    <property type="molecule type" value="Genomic_DNA"/>
</dbReference>
<accession>A0A1D8N492</accession>
<dbReference type="RefSeq" id="XP_068137803.1">
    <property type="nucleotide sequence ID" value="XM_068281702.1"/>
</dbReference>
<dbReference type="GeneID" id="94582362"/>